<sequence length="155" mass="17757">MDSLSAKDATDKLVSIQHLFRIMMERRPRGPERRLTRLQRFFLVTIARQGPLTMSDLAHLLDVGQTTISQFVGTLESQGWITRTFDPLDRRRHLVAITEAGQQLVHNIKRHQHRYVERILEQLSAQERAQLVGIAEHVAAILADAPEFLKEDSGQ</sequence>
<evidence type="ECO:0000256" key="3">
    <source>
        <dbReference type="ARBA" id="ARBA00023163"/>
    </source>
</evidence>
<dbReference type="PANTHER" id="PTHR42756:SF1">
    <property type="entry name" value="TRANSCRIPTIONAL REPRESSOR OF EMRAB OPERON"/>
    <property type="match status" value="1"/>
</dbReference>
<organism evidence="5 6">
    <name type="scientific">Sulfobacillus benefaciens</name>
    <dbReference type="NCBI Taxonomy" id="453960"/>
    <lineage>
        <taxon>Bacteria</taxon>
        <taxon>Bacillati</taxon>
        <taxon>Bacillota</taxon>
        <taxon>Clostridia</taxon>
        <taxon>Eubacteriales</taxon>
        <taxon>Clostridiales Family XVII. Incertae Sedis</taxon>
        <taxon>Sulfobacillus</taxon>
    </lineage>
</organism>
<accession>A0A2T2XE60</accession>
<dbReference type="GO" id="GO:0003677">
    <property type="term" value="F:DNA binding"/>
    <property type="evidence" value="ECO:0007669"/>
    <property type="project" value="UniProtKB-KW"/>
</dbReference>
<protein>
    <recommendedName>
        <fullName evidence="4">HTH marR-type domain-containing protein</fullName>
    </recommendedName>
</protein>
<dbReference type="InterPro" id="IPR036390">
    <property type="entry name" value="WH_DNA-bd_sf"/>
</dbReference>
<name>A0A2T2XE60_9FIRM</name>
<dbReference type="SMART" id="SM00347">
    <property type="entry name" value="HTH_MARR"/>
    <property type="match status" value="1"/>
</dbReference>
<dbReference type="InterPro" id="IPR000835">
    <property type="entry name" value="HTH_MarR-typ"/>
</dbReference>
<feature type="domain" description="HTH marR-type" evidence="4">
    <location>
        <begin position="1"/>
        <end position="140"/>
    </location>
</feature>
<dbReference type="GO" id="GO:0003700">
    <property type="term" value="F:DNA-binding transcription factor activity"/>
    <property type="evidence" value="ECO:0007669"/>
    <property type="project" value="InterPro"/>
</dbReference>
<dbReference type="PROSITE" id="PS50995">
    <property type="entry name" value="HTH_MARR_2"/>
    <property type="match status" value="1"/>
</dbReference>
<dbReference type="EMBL" id="PXYW01000032">
    <property type="protein sequence ID" value="PSR32775.1"/>
    <property type="molecule type" value="Genomic_DNA"/>
</dbReference>
<proteinExistence type="predicted"/>
<dbReference type="Pfam" id="PF01047">
    <property type="entry name" value="MarR"/>
    <property type="match status" value="1"/>
</dbReference>
<dbReference type="PRINTS" id="PR00598">
    <property type="entry name" value="HTHMARR"/>
</dbReference>
<keyword evidence="2" id="KW-0238">DNA-binding</keyword>
<dbReference type="PANTHER" id="PTHR42756">
    <property type="entry name" value="TRANSCRIPTIONAL REGULATOR, MARR"/>
    <property type="match status" value="1"/>
</dbReference>
<keyword evidence="3" id="KW-0804">Transcription</keyword>
<reference evidence="5 6" key="1">
    <citation type="journal article" date="2014" name="BMC Genomics">
        <title>Comparison of environmental and isolate Sulfobacillus genomes reveals diverse carbon, sulfur, nitrogen, and hydrogen metabolisms.</title>
        <authorList>
            <person name="Justice N.B."/>
            <person name="Norman A."/>
            <person name="Brown C.T."/>
            <person name="Singh A."/>
            <person name="Thomas B.C."/>
            <person name="Banfield J.F."/>
        </authorList>
    </citation>
    <scope>NUCLEOTIDE SEQUENCE [LARGE SCALE GENOMIC DNA]</scope>
    <source>
        <strain evidence="5">AMDSBA4</strain>
    </source>
</reference>
<dbReference type="AlphaFoldDB" id="A0A2T2XE60"/>
<dbReference type="PROSITE" id="PS01117">
    <property type="entry name" value="HTH_MARR_1"/>
    <property type="match status" value="1"/>
</dbReference>
<evidence type="ECO:0000256" key="1">
    <source>
        <dbReference type="ARBA" id="ARBA00023015"/>
    </source>
</evidence>
<dbReference type="InterPro" id="IPR036388">
    <property type="entry name" value="WH-like_DNA-bd_sf"/>
</dbReference>
<gene>
    <name evidence="5" type="ORF">C7B46_12800</name>
</gene>
<dbReference type="SUPFAM" id="SSF46785">
    <property type="entry name" value="Winged helix' DNA-binding domain"/>
    <property type="match status" value="1"/>
</dbReference>
<comment type="caution">
    <text evidence="5">The sequence shown here is derived from an EMBL/GenBank/DDBJ whole genome shotgun (WGS) entry which is preliminary data.</text>
</comment>
<evidence type="ECO:0000256" key="2">
    <source>
        <dbReference type="ARBA" id="ARBA00023125"/>
    </source>
</evidence>
<dbReference type="Proteomes" id="UP000242972">
    <property type="component" value="Unassembled WGS sequence"/>
</dbReference>
<evidence type="ECO:0000259" key="4">
    <source>
        <dbReference type="PROSITE" id="PS50995"/>
    </source>
</evidence>
<keyword evidence="1" id="KW-0805">Transcription regulation</keyword>
<dbReference type="InterPro" id="IPR023187">
    <property type="entry name" value="Tscrpt_reg_MarR-type_CS"/>
</dbReference>
<evidence type="ECO:0000313" key="5">
    <source>
        <dbReference type="EMBL" id="PSR32775.1"/>
    </source>
</evidence>
<evidence type="ECO:0000313" key="6">
    <source>
        <dbReference type="Proteomes" id="UP000242972"/>
    </source>
</evidence>
<dbReference type="Gene3D" id="1.10.10.10">
    <property type="entry name" value="Winged helix-like DNA-binding domain superfamily/Winged helix DNA-binding domain"/>
    <property type="match status" value="1"/>
</dbReference>